<dbReference type="PROSITE" id="PS51257">
    <property type="entry name" value="PROKAR_LIPOPROTEIN"/>
    <property type="match status" value="1"/>
</dbReference>
<organism evidence="9 10">
    <name type="scientific">Dinoponera quadriceps</name>
    <name type="common">South American ant</name>
    <dbReference type="NCBI Taxonomy" id="609295"/>
    <lineage>
        <taxon>Eukaryota</taxon>
        <taxon>Metazoa</taxon>
        <taxon>Ecdysozoa</taxon>
        <taxon>Arthropoda</taxon>
        <taxon>Hexapoda</taxon>
        <taxon>Insecta</taxon>
        <taxon>Pterygota</taxon>
        <taxon>Neoptera</taxon>
        <taxon>Endopterygota</taxon>
        <taxon>Hymenoptera</taxon>
        <taxon>Apocrita</taxon>
        <taxon>Aculeata</taxon>
        <taxon>Formicoidea</taxon>
        <taxon>Formicidae</taxon>
        <taxon>Ponerinae</taxon>
        <taxon>Ponerini</taxon>
        <taxon>Dinoponera</taxon>
    </lineage>
</organism>
<evidence type="ECO:0000256" key="8">
    <source>
        <dbReference type="SAM" id="SignalP"/>
    </source>
</evidence>
<protein>
    <recommendedName>
        <fullName evidence="3">acid phosphatase</fullName>
        <ecNumber evidence="3">3.1.3.2</ecNumber>
    </recommendedName>
</protein>
<dbReference type="GO" id="GO:0003993">
    <property type="term" value="F:acid phosphatase activity"/>
    <property type="evidence" value="ECO:0007669"/>
    <property type="project" value="UniProtKB-EC"/>
</dbReference>
<feature type="signal peptide" evidence="8">
    <location>
        <begin position="1"/>
        <end position="24"/>
    </location>
</feature>
<keyword evidence="7" id="KW-0325">Glycoprotein</keyword>
<comment type="catalytic activity">
    <reaction evidence="1">
        <text>a phosphate monoester + H2O = an alcohol + phosphate</text>
        <dbReference type="Rhea" id="RHEA:15017"/>
        <dbReference type="ChEBI" id="CHEBI:15377"/>
        <dbReference type="ChEBI" id="CHEBI:30879"/>
        <dbReference type="ChEBI" id="CHEBI:43474"/>
        <dbReference type="ChEBI" id="CHEBI:67140"/>
        <dbReference type="EC" id="3.1.3.2"/>
    </reaction>
</comment>
<evidence type="ECO:0000313" key="9">
    <source>
        <dbReference type="Proteomes" id="UP000515204"/>
    </source>
</evidence>
<dbReference type="Gene3D" id="3.40.50.1240">
    <property type="entry name" value="Phosphoglycerate mutase-like"/>
    <property type="match status" value="1"/>
</dbReference>
<evidence type="ECO:0000256" key="1">
    <source>
        <dbReference type="ARBA" id="ARBA00000032"/>
    </source>
</evidence>
<comment type="similarity">
    <text evidence="2">Belongs to the histidine acid phosphatase family.</text>
</comment>
<dbReference type="SUPFAM" id="SSF53254">
    <property type="entry name" value="Phosphoglycerate mutase-like"/>
    <property type="match status" value="1"/>
</dbReference>
<dbReference type="InterPro" id="IPR050645">
    <property type="entry name" value="Histidine_acid_phosphatase"/>
</dbReference>
<keyword evidence="9" id="KW-1185">Reference proteome</keyword>
<name>A0A6P3YA59_DINQU</name>
<accession>A0A6P3YA59</accession>
<reference evidence="10" key="1">
    <citation type="submission" date="2025-08" db="UniProtKB">
        <authorList>
            <consortium name="RefSeq"/>
        </authorList>
    </citation>
    <scope>IDENTIFICATION</scope>
</reference>
<dbReference type="PANTHER" id="PTHR11567">
    <property type="entry name" value="ACID PHOSPHATASE-RELATED"/>
    <property type="match status" value="1"/>
</dbReference>
<dbReference type="EC" id="3.1.3.2" evidence="3"/>
<evidence type="ECO:0000313" key="10">
    <source>
        <dbReference type="RefSeq" id="XP_014487263.1"/>
    </source>
</evidence>
<keyword evidence="6" id="KW-1015">Disulfide bond</keyword>
<evidence type="ECO:0000256" key="6">
    <source>
        <dbReference type="ARBA" id="ARBA00023157"/>
    </source>
</evidence>
<feature type="chain" id="PRO_5027640880" description="acid phosphatase" evidence="8">
    <location>
        <begin position="25"/>
        <end position="383"/>
    </location>
</feature>
<dbReference type="Pfam" id="PF00328">
    <property type="entry name" value="His_Phos_2"/>
    <property type="match status" value="1"/>
</dbReference>
<dbReference type="AlphaFoldDB" id="A0A6P3YA59"/>
<evidence type="ECO:0000256" key="3">
    <source>
        <dbReference type="ARBA" id="ARBA00012646"/>
    </source>
</evidence>
<dbReference type="CDD" id="cd07061">
    <property type="entry name" value="HP_HAP_like"/>
    <property type="match status" value="1"/>
</dbReference>
<evidence type="ECO:0000256" key="7">
    <source>
        <dbReference type="ARBA" id="ARBA00023180"/>
    </source>
</evidence>
<dbReference type="InterPro" id="IPR000560">
    <property type="entry name" value="His_Pase_clade-2"/>
</dbReference>
<dbReference type="PANTHER" id="PTHR11567:SF211">
    <property type="entry name" value="PROSTATIC ACID PHOSPHATASE"/>
    <property type="match status" value="1"/>
</dbReference>
<proteinExistence type="inferred from homology"/>
<dbReference type="GeneID" id="106751033"/>
<gene>
    <name evidence="10" type="primary">LOC106751033</name>
</gene>
<evidence type="ECO:0000256" key="4">
    <source>
        <dbReference type="ARBA" id="ARBA00022729"/>
    </source>
</evidence>
<dbReference type="Proteomes" id="UP000515204">
    <property type="component" value="Unplaced"/>
</dbReference>
<sequence length="383" mass="43988">MAKLQYHLSIVLMSCFGIFTGLEAHSKQSENDSTKLRLINTVFRHGDRTMEIQLGESYPNDPNKNFNSYPDGDGQLTNVGKKRAYDLGVVLRKKYNDFLGDVYYQPNVHARSTSFPRTKMTLQLVLAGLYPPARIQKWHSSLAWQPVNIQYTFVRNDGLLFPAYCPEYQQKLSEIEQTPEVIAQIQQYEDLMKETSKYTGKNMTSAFDLFILFNTFVTQKYLGLPLPDWAGDKCLQSKLFDAAIFYYNLMSYNDELTRLNGGILLHRMIQDMKGVINGTLVDRKINLFSAHDINVVAMLKALDIYDNTFPSFTSTVIVELHEKDNNYFVKVLRYLGDPSQMIEVRIPGCDMLCPYDKFVKLRLAATATDEENPKCPRTLLDHL</sequence>
<dbReference type="OrthoDB" id="10257284at2759"/>
<evidence type="ECO:0000256" key="5">
    <source>
        <dbReference type="ARBA" id="ARBA00022801"/>
    </source>
</evidence>
<keyword evidence="5" id="KW-0378">Hydrolase</keyword>
<dbReference type="RefSeq" id="XP_014487263.1">
    <property type="nucleotide sequence ID" value="XM_014631777.1"/>
</dbReference>
<dbReference type="KEGG" id="dqu:106751033"/>
<evidence type="ECO:0000256" key="2">
    <source>
        <dbReference type="ARBA" id="ARBA00005375"/>
    </source>
</evidence>
<keyword evidence="4 8" id="KW-0732">Signal</keyword>
<dbReference type="InterPro" id="IPR029033">
    <property type="entry name" value="His_PPase_superfam"/>
</dbReference>